<name>A0ABT3JYP7_9XANT</name>
<dbReference type="EMBL" id="JAPCHY010000012">
    <property type="protein sequence ID" value="MCW4473590.1"/>
    <property type="molecule type" value="Genomic_DNA"/>
</dbReference>
<comment type="caution">
    <text evidence="2">The sequence shown here is derived from an EMBL/GenBank/DDBJ whole genome shotgun (WGS) entry which is preliminary data.</text>
</comment>
<reference evidence="2 3" key="1">
    <citation type="submission" date="2022-10" db="EMBL/GenBank/DDBJ databases">
        <title>Xanthomonas sp. H13-6.</title>
        <authorList>
            <person name="Liu X."/>
            <person name="Deng Z."/>
            <person name="Jiang Y."/>
            <person name="Yu T."/>
            <person name="Ai J."/>
        </authorList>
    </citation>
    <scope>NUCLEOTIDE SEQUENCE [LARGE SCALE GENOMIC DNA]</scope>
    <source>
        <strain evidence="2 3">H13-6</strain>
    </source>
</reference>
<proteinExistence type="predicted"/>
<protein>
    <submittedName>
        <fullName evidence="2">Uncharacterized protein</fullName>
    </submittedName>
</protein>
<sequence length="44" mass="4663">MTGLRPPADDLALRRRRAARTALVVALVAVAIYVGFILSGVVGR</sequence>
<dbReference type="RefSeq" id="WP_265128578.1">
    <property type="nucleotide sequence ID" value="NZ_JAPCHY010000012.1"/>
</dbReference>
<keyword evidence="1" id="KW-1133">Transmembrane helix</keyword>
<keyword evidence="1" id="KW-0472">Membrane</keyword>
<evidence type="ECO:0000313" key="2">
    <source>
        <dbReference type="EMBL" id="MCW4473590.1"/>
    </source>
</evidence>
<dbReference type="Proteomes" id="UP001209922">
    <property type="component" value="Unassembled WGS sequence"/>
</dbReference>
<keyword evidence="3" id="KW-1185">Reference proteome</keyword>
<evidence type="ECO:0000313" key="3">
    <source>
        <dbReference type="Proteomes" id="UP001209922"/>
    </source>
</evidence>
<evidence type="ECO:0000256" key="1">
    <source>
        <dbReference type="SAM" id="Phobius"/>
    </source>
</evidence>
<keyword evidence="1" id="KW-0812">Transmembrane</keyword>
<gene>
    <name evidence="2" type="ORF">OK345_13885</name>
</gene>
<organism evidence="2 3">
    <name type="scientific">Xanthomonas chitinilytica</name>
    <dbReference type="NCBI Taxonomy" id="2989819"/>
    <lineage>
        <taxon>Bacteria</taxon>
        <taxon>Pseudomonadati</taxon>
        <taxon>Pseudomonadota</taxon>
        <taxon>Gammaproteobacteria</taxon>
        <taxon>Lysobacterales</taxon>
        <taxon>Lysobacteraceae</taxon>
        <taxon>Xanthomonas</taxon>
    </lineage>
</organism>
<accession>A0ABT3JYP7</accession>
<feature type="transmembrane region" description="Helical" evidence="1">
    <location>
        <begin position="21"/>
        <end position="42"/>
    </location>
</feature>